<dbReference type="EMBL" id="MN740556">
    <property type="protein sequence ID" value="QHU32959.1"/>
    <property type="molecule type" value="Genomic_DNA"/>
</dbReference>
<evidence type="ECO:0000256" key="1">
    <source>
        <dbReference type="ARBA" id="ARBA00008721"/>
    </source>
</evidence>
<dbReference type="PANTHER" id="PTHR47466:SF1">
    <property type="entry name" value="METALLOPROTEASE MEP1 (AFU_ORTHOLOGUE AFUA_1G07730)-RELATED"/>
    <property type="match status" value="1"/>
</dbReference>
<evidence type="ECO:0000256" key="5">
    <source>
        <dbReference type="ARBA" id="ARBA00022801"/>
    </source>
</evidence>
<keyword evidence="6" id="KW-0862">Zinc</keyword>
<keyword evidence="5" id="KW-0378">Hydrolase</keyword>
<evidence type="ECO:0000256" key="2">
    <source>
        <dbReference type="ARBA" id="ARBA00022670"/>
    </source>
</evidence>
<dbReference type="Pfam" id="PF05572">
    <property type="entry name" value="Peptidase_M43"/>
    <property type="match status" value="1"/>
</dbReference>
<keyword evidence="3" id="KW-0479">Metal-binding</keyword>
<dbReference type="GO" id="GO:0046872">
    <property type="term" value="F:metal ion binding"/>
    <property type="evidence" value="ECO:0007669"/>
    <property type="project" value="UniProtKB-KW"/>
</dbReference>
<evidence type="ECO:0000256" key="4">
    <source>
        <dbReference type="ARBA" id="ARBA00022729"/>
    </source>
</evidence>
<keyword evidence="8" id="KW-1015">Disulfide bond</keyword>
<evidence type="ECO:0000256" key="6">
    <source>
        <dbReference type="ARBA" id="ARBA00022833"/>
    </source>
</evidence>
<dbReference type="SUPFAM" id="SSF55486">
    <property type="entry name" value="Metalloproteases ('zincins'), catalytic domain"/>
    <property type="match status" value="1"/>
</dbReference>
<dbReference type="GO" id="GO:0008237">
    <property type="term" value="F:metallopeptidase activity"/>
    <property type="evidence" value="ECO:0007669"/>
    <property type="project" value="UniProtKB-KW"/>
</dbReference>
<evidence type="ECO:0000313" key="10">
    <source>
        <dbReference type="EMBL" id="QHU32959.1"/>
    </source>
</evidence>
<name>A0A6C0LQF0_9ZZZZ</name>
<dbReference type="AlphaFoldDB" id="A0A6C0LQF0"/>
<comment type="similarity">
    <text evidence="1">Belongs to the peptidase M43B family.</text>
</comment>
<organism evidence="10">
    <name type="scientific">viral metagenome</name>
    <dbReference type="NCBI Taxonomy" id="1070528"/>
    <lineage>
        <taxon>unclassified sequences</taxon>
        <taxon>metagenomes</taxon>
        <taxon>organismal metagenomes</taxon>
    </lineage>
</organism>
<dbReference type="PANTHER" id="PTHR47466">
    <property type="match status" value="1"/>
</dbReference>
<reference evidence="10" key="1">
    <citation type="journal article" date="2020" name="Nature">
        <title>Giant virus diversity and host interactions through global metagenomics.</title>
        <authorList>
            <person name="Schulz F."/>
            <person name="Roux S."/>
            <person name="Paez-Espino D."/>
            <person name="Jungbluth S."/>
            <person name="Walsh D.A."/>
            <person name="Denef V.J."/>
            <person name="McMahon K.D."/>
            <person name="Konstantinidis K.T."/>
            <person name="Eloe-Fadrosh E.A."/>
            <person name="Kyrpides N.C."/>
            <person name="Woyke T."/>
        </authorList>
    </citation>
    <scope>NUCLEOTIDE SEQUENCE</scope>
    <source>
        <strain evidence="10">GVMAG-S-1014582-52</strain>
    </source>
</reference>
<dbReference type="InterPro" id="IPR008754">
    <property type="entry name" value="Peptidase_M43"/>
</dbReference>
<keyword evidence="7" id="KW-0482">Metalloprotease</keyword>
<evidence type="ECO:0000256" key="3">
    <source>
        <dbReference type="ARBA" id="ARBA00022723"/>
    </source>
</evidence>
<evidence type="ECO:0000259" key="9">
    <source>
        <dbReference type="Pfam" id="PF05572"/>
    </source>
</evidence>
<dbReference type="GO" id="GO:0006508">
    <property type="term" value="P:proteolysis"/>
    <property type="evidence" value="ECO:0007669"/>
    <property type="project" value="UniProtKB-KW"/>
</dbReference>
<protein>
    <recommendedName>
        <fullName evidence="9">Peptidase M43 pregnancy-associated plasma-A domain-containing protein</fullName>
    </recommendedName>
</protein>
<evidence type="ECO:0000256" key="8">
    <source>
        <dbReference type="ARBA" id="ARBA00023157"/>
    </source>
</evidence>
<dbReference type="InterPro" id="IPR024079">
    <property type="entry name" value="MetalloPept_cat_dom_sf"/>
</dbReference>
<feature type="domain" description="Peptidase M43 pregnancy-associated plasma-A" evidence="9">
    <location>
        <begin position="189"/>
        <end position="345"/>
    </location>
</feature>
<accession>A0A6C0LQF0</accession>
<dbReference type="Gene3D" id="3.40.390.10">
    <property type="entry name" value="Collagenase (Catalytic Domain)"/>
    <property type="match status" value="1"/>
</dbReference>
<proteinExistence type="inferred from homology"/>
<evidence type="ECO:0000256" key="7">
    <source>
        <dbReference type="ARBA" id="ARBA00023049"/>
    </source>
</evidence>
<keyword evidence="2" id="KW-0645">Protease</keyword>
<keyword evidence="4" id="KW-0732">Signal</keyword>
<sequence length="673" mass="77978">MSRINNRIIKSNKINDQILFRSNIRKCAFHSHSYLYANNLKIHDEIMERAAIEIANVDMFTTINIKIIFHFMGRKGTYMRERVVTRVHDIILSINDDFNNYSTNSNTMNNFKYKSIINQVFLTNNTKQQIYLDANFTQSLPLQPSNIVFELGQIYYYPINSILNLVQYDDVTQTEMEFQAIKNFIHENKADAINPENFLNIWIIDVTEISILGFSNFPWETLDNNNGIVMSRRAFFPEEYQENIFNLYKTFTHEIGHYLGLLHIFGLDVRTERCIMRNMHFDNVVVDDEISVKINLIHDPTDKLIHHKLHEEINFNPLFMNFMDYTQDRYVSIFTIEQIREMRYMILVYRRELNSLNHTFALPTSKYNPETDTLVGVINQNPNNCQTLTPNQIENFIAIQEAKYPINYPQISHDQTIIQAETQYQMIHPPIYPHRNECEAHYPATVQHQTGVASMYPPATVQHQTGVASMYPPTQQHTIVASMYPPATVQQQATVASMYPPATVQHQTGVASMYPPATVQQQATVASMYPPATVQHQTGIASMYPPATIQHLPINQSNLDNMTENRRFYSKYKEAVPTSRINSLNKPLPPNNLREATSINRPILNPIIRSQVMRDAVNIAARRPINQEAVEMKVTELNKENSANISTEFSIHQNSDIKIPKKRFTRTKPTNFT</sequence>